<sequence>MGLDSVRAVSQVVGRRTTLRYLAVGVGASLLAACKGNDDGKGGTTEGEGGSGGTSPAPGVTGKAFAAFVRGSWKVTSEMPGGDTYTYSVTVTDGVWTMDLGEGKSAKGTWALGNGRLALQVPERLGDTGADLQNAGAENVPASVGDSVSLGLPWQPPGASGTGAGERLEVEYDKKAGMRIRHTEQSGSMTVHHCVRV</sequence>
<dbReference type="PROSITE" id="PS51257">
    <property type="entry name" value="PROKAR_LIPOPROTEIN"/>
    <property type="match status" value="1"/>
</dbReference>
<proteinExistence type="predicted"/>
<dbReference type="EMBL" id="CP071839">
    <property type="protein sequence ID" value="QTD99148.1"/>
    <property type="molecule type" value="Genomic_DNA"/>
</dbReference>
<accession>A0ABX7TU21</accession>
<evidence type="ECO:0000313" key="3">
    <source>
        <dbReference type="Proteomes" id="UP000663908"/>
    </source>
</evidence>
<reference evidence="2 3" key="1">
    <citation type="submission" date="2021-03" db="EMBL/GenBank/DDBJ databases">
        <title>Complete genome sequence of Streptomyces cyanogenus S136, producer of anticancer angucycline landomycin A.</title>
        <authorList>
            <person name="Hrab P."/>
            <person name="Ruckert C."/>
            <person name="Busche T."/>
            <person name="Ostash I."/>
            <person name="Kalinowski J."/>
            <person name="Fedorenko V."/>
            <person name="Yushchuk O."/>
            <person name="Ostash B."/>
        </authorList>
    </citation>
    <scope>NUCLEOTIDE SEQUENCE [LARGE SCALE GENOMIC DNA]</scope>
    <source>
        <strain evidence="2 3">S136</strain>
    </source>
</reference>
<gene>
    <name evidence="2" type="ORF">S1361_17490</name>
</gene>
<evidence type="ECO:0000313" key="2">
    <source>
        <dbReference type="EMBL" id="QTD99148.1"/>
    </source>
</evidence>
<evidence type="ECO:0000256" key="1">
    <source>
        <dbReference type="SAM" id="MobiDB-lite"/>
    </source>
</evidence>
<name>A0ABX7TU21_STRCY</name>
<feature type="region of interest" description="Disordered" evidence="1">
    <location>
        <begin position="35"/>
        <end position="58"/>
    </location>
</feature>
<organism evidence="2 3">
    <name type="scientific">Streptomyces cyanogenus</name>
    <dbReference type="NCBI Taxonomy" id="80860"/>
    <lineage>
        <taxon>Bacteria</taxon>
        <taxon>Bacillati</taxon>
        <taxon>Actinomycetota</taxon>
        <taxon>Actinomycetes</taxon>
        <taxon>Kitasatosporales</taxon>
        <taxon>Streptomycetaceae</taxon>
        <taxon>Streptomyces</taxon>
    </lineage>
</organism>
<feature type="compositionally biased region" description="Gly residues" evidence="1">
    <location>
        <begin position="42"/>
        <end position="53"/>
    </location>
</feature>
<evidence type="ECO:0008006" key="4">
    <source>
        <dbReference type="Google" id="ProtNLM"/>
    </source>
</evidence>
<protein>
    <recommendedName>
        <fullName evidence="4">Lipoprotein</fullName>
    </recommendedName>
</protein>
<keyword evidence="3" id="KW-1185">Reference proteome</keyword>
<dbReference type="Proteomes" id="UP000663908">
    <property type="component" value="Chromosome"/>
</dbReference>